<dbReference type="SUPFAM" id="SSF143422">
    <property type="entry name" value="Transposase IS200-like"/>
    <property type="match status" value="1"/>
</dbReference>
<feature type="domain" description="Transposase IS200-like" evidence="1">
    <location>
        <begin position="21"/>
        <end position="171"/>
    </location>
</feature>
<dbReference type="PANTHER" id="PTHR36966:SF1">
    <property type="entry name" value="REP-ASSOCIATED TYROSINE TRANSPOSASE"/>
    <property type="match status" value="1"/>
</dbReference>
<dbReference type="GO" id="GO:0043565">
    <property type="term" value="F:sequence-specific DNA binding"/>
    <property type="evidence" value="ECO:0007669"/>
    <property type="project" value="TreeGrafter"/>
</dbReference>
<proteinExistence type="predicted"/>
<dbReference type="PANTHER" id="PTHR36966">
    <property type="entry name" value="REP-ASSOCIATED TYROSINE TRANSPOSASE"/>
    <property type="match status" value="1"/>
</dbReference>
<reference evidence="2" key="1">
    <citation type="journal article" date="2020" name="mSystems">
        <title>Genome- and Community-Level Interaction Insights into Carbon Utilization and Element Cycling Functions of Hydrothermarchaeota in Hydrothermal Sediment.</title>
        <authorList>
            <person name="Zhou Z."/>
            <person name="Liu Y."/>
            <person name="Xu W."/>
            <person name="Pan J."/>
            <person name="Luo Z.H."/>
            <person name="Li M."/>
        </authorList>
    </citation>
    <scope>NUCLEOTIDE SEQUENCE [LARGE SCALE GENOMIC DNA]</scope>
    <source>
        <strain evidence="2">HyVt-633</strain>
    </source>
</reference>
<dbReference type="EMBL" id="DRSQ01000058">
    <property type="protein sequence ID" value="HHE31532.1"/>
    <property type="molecule type" value="Genomic_DNA"/>
</dbReference>
<accession>A0A7C5DDA7</accession>
<evidence type="ECO:0000259" key="1">
    <source>
        <dbReference type="SMART" id="SM01321"/>
    </source>
</evidence>
<dbReference type="Proteomes" id="UP000886058">
    <property type="component" value="Unassembled WGS sequence"/>
</dbReference>
<comment type="caution">
    <text evidence="2">The sequence shown here is derived from an EMBL/GenBank/DDBJ whole genome shotgun (WGS) entry which is preliminary data.</text>
</comment>
<dbReference type="GO" id="GO:0004803">
    <property type="term" value="F:transposase activity"/>
    <property type="evidence" value="ECO:0007669"/>
    <property type="project" value="InterPro"/>
</dbReference>
<name>A0A7C5DDA7_9CHLB</name>
<protein>
    <recommendedName>
        <fullName evidence="1">Transposase IS200-like domain-containing protein</fullName>
    </recommendedName>
</protein>
<dbReference type="InterPro" id="IPR036515">
    <property type="entry name" value="Transposase_17_sf"/>
</dbReference>
<dbReference type="SMART" id="SM01321">
    <property type="entry name" value="Y1_Tnp"/>
    <property type="match status" value="1"/>
</dbReference>
<sequence length="189" mass="21896">MTDKPNYPDRQSLRLKDYDYSQPGAYFVTLCAKDRWSLFGEIVDGVMQLNEAGRIVAEEWMKSAEIRQEIKLDEWVIMPNHFHGIVVITSDSVRAHGRAPVQKPRGASDRPLCRPPKSIGAMIAGFKSAATKHINAYRQTPGEKLWHRNYWEHVIRNEHDLAEICEYIRNNPAKWEFDGFYLPPWVAID</sequence>
<organism evidence="2">
    <name type="scientific">Chlorobaculum parvum</name>
    <dbReference type="NCBI Taxonomy" id="274539"/>
    <lineage>
        <taxon>Bacteria</taxon>
        <taxon>Pseudomonadati</taxon>
        <taxon>Chlorobiota</taxon>
        <taxon>Chlorobiia</taxon>
        <taxon>Chlorobiales</taxon>
        <taxon>Chlorobiaceae</taxon>
        <taxon>Chlorobaculum</taxon>
    </lineage>
</organism>
<dbReference type="GO" id="GO:0006313">
    <property type="term" value="P:DNA transposition"/>
    <property type="evidence" value="ECO:0007669"/>
    <property type="project" value="InterPro"/>
</dbReference>
<dbReference type="AlphaFoldDB" id="A0A7C5DDA7"/>
<dbReference type="InterPro" id="IPR052715">
    <property type="entry name" value="RAYT_transposase"/>
</dbReference>
<gene>
    <name evidence="2" type="ORF">ENL07_02550</name>
</gene>
<dbReference type="Gene3D" id="3.30.70.1290">
    <property type="entry name" value="Transposase IS200-like"/>
    <property type="match status" value="1"/>
</dbReference>
<dbReference type="InterPro" id="IPR002686">
    <property type="entry name" value="Transposase_17"/>
</dbReference>
<evidence type="ECO:0000313" key="2">
    <source>
        <dbReference type="EMBL" id="HHE31532.1"/>
    </source>
</evidence>